<organism evidence="7 8">
    <name type="scientific">Lutispora thermophila DSM 19022</name>
    <dbReference type="NCBI Taxonomy" id="1122184"/>
    <lineage>
        <taxon>Bacteria</taxon>
        <taxon>Bacillati</taxon>
        <taxon>Bacillota</taxon>
        <taxon>Clostridia</taxon>
        <taxon>Lutisporales</taxon>
        <taxon>Lutisporaceae</taxon>
        <taxon>Lutispora</taxon>
    </lineage>
</organism>
<proteinExistence type="predicted"/>
<evidence type="ECO:0000313" key="7">
    <source>
        <dbReference type="EMBL" id="SHI89202.1"/>
    </source>
</evidence>
<evidence type="ECO:0000256" key="1">
    <source>
        <dbReference type="ARBA" id="ARBA00004141"/>
    </source>
</evidence>
<dbReference type="EMBL" id="FQZS01000010">
    <property type="protein sequence ID" value="SHI89202.1"/>
    <property type="molecule type" value="Genomic_DNA"/>
</dbReference>
<keyword evidence="2 5" id="KW-0812">Transmembrane</keyword>
<accession>A0A1M6EUV1</accession>
<feature type="transmembrane region" description="Helical" evidence="5">
    <location>
        <begin position="116"/>
        <end position="137"/>
    </location>
</feature>
<keyword evidence="8" id="KW-1185">Reference proteome</keyword>
<name>A0A1M6EUV1_9FIRM</name>
<dbReference type="SUPFAM" id="SSF161111">
    <property type="entry name" value="Cation efflux protein transmembrane domain-like"/>
    <property type="match status" value="1"/>
</dbReference>
<evidence type="ECO:0000259" key="6">
    <source>
        <dbReference type="Pfam" id="PF01545"/>
    </source>
</evidence>
<dbReference type="InterPro" id="IPR058533">
    <property type="entry name" value="Cation_efflux_TM"/>
</dbReference>
<feature type="transmembrane region" description="Helical" evidence="5">
    <location>
        <begin position="20"/>
        <end position="40"/>
    </location>
</feature>
<feature type="transmembrane region" description="Helical" evidence="5">
    <location>
        <begin position="181"/>
        <end position="199"/>
    </location>
</feature>
<gene>
    <name evidence="7" type="ORF">SAMN02745176_01709</name>
</gene>
<dbReference type="AlphaFoldDB" id="A0A1M6EUV1"/>
<evidence type="ECO:0000256" key="3">
    <source>
        <dbReference type="ARBA" id="ARBA00022989"/>
    </source>
</evidence>
<dbReference type="GO" id="GO:0016020">
    <property type="term" value="C:membrane"/>
    <property type="evidence" value="ECO:0007669"/>
    <property type="project" value="UniProtKB-SubCell"/>
</dbReference>
<evidence type="ECO:0000256" key="5">
    <source>
        <dbReference type="SAM" id="Phobius"/>
    </source>
</evidence>
<dbReference type="GO" id="GO:0008324">
    <property type="term" value="F:monoatomic cation transmembrane transporter activity"/>
    <property type="evidence" value="ECO:0007669"/>
    <property type="project" value="InterPro"/>
</dbReference>
<evidence type="ECO:0000313" key="8">
    <source>
        <dbReference type="Proteomes" id="UP000184442"/>
    </source>
</evidence>
<feature type="transmembrane region" description="Helical" evidence="5">
    <location>
        <begin position="83"/>
        <end position="110"/>
    </location>
</feature>
<dbReference type="OrthoDB" id="2002193at2"/>
<feature type="transmembrane region" description="Helical" evidence="5">
    <location>
        <begin position="46"/>
        <end position="63"/>
    </location>
</feature>
<reference evidence="7 8" key="1">
    <citation type="submission" date="2016-11" db="EMBL/GenBank/DDBJ databases">
        <authorList>
            <person name="Jaros S."/>
            <person name="Januszkiewicz K."/>
            <person name="Wedrychowicz H."/>
        </authorList>
    </citation>
    <scope>NUCLEOTIDE SEQUENCE [LARGE SCALE GENOMIC DNA]</scope>
    <source>
        <strain evidence="7 8">DSM 19022</strain>
    </source>
</reference>
<dbReference type="Gene3D" id="1.20.1510.10">
    <property type="entry name" value="Cation efflux protein transmembrane domain"/>
    <property type="match status" value="1"/>
</dbReference>
<keyword evidence="4 5" id="KW-0472">Membrane</keyword>
<dbReference type="STRING" id="1122184.SAMN02745176_01709"/>
<evidence type="ECO:0000256" key="2">
    <source>
        <dbReference type="ARBA" id="ARBA00022692"/>
    </source>
</evidence>
<keyword evidence="3 5" id="KW-1133">Transmembrane helix</keyword>
<protein>
    <submittedName>
        <fullName evidence="7">Cation efflux family protein</fullName>
    </submittedName>
</protein>
<dbReference type="Pfam" id="PF01545">
    <property type="entry name" value="Cation_efflux"/>
    <property type="match status" value="1"/>
</dbReference>
<evidence type="ECO:0000256" key="4">
    <source>
        <dbReference type="ARBA" id="ARBA00023136"/>
    </source>
</evidence>
<dbReference type="InterPro" id="IPR027469">
    <property type="entry name" value="Cation_efflux_TMD_sf"/>
</dbReference>
<dbReference type="RefSeq" id="WP_073025793.1">
    <property type="nucleotide sequence ID" value="NZ_FQZS01000010.1"/>
</dbReference>
<dbReference type="Proteomes" id="UP000184442">
    <property type="component" value="Unassembled WGS sequence"/>
</dbReference>
<comment type="subcellular location">
    <subcellularLocation>
        <location evidence="1">Membrane</location>
        <topology evidence="1">Multi-pass membrane protein</topology>
    </subcellularLocation>
</comment>
<sequence>MKEINKNQSINREKVMLMSLLLSAPGPIVTGIPAILSHSATQIADFLRRTAELVALFVSWWIYRKHHHNQVYENKYRNHMEHIANLSVSEAMICSGMAMIVVGVFRLFIYNANGNVIMGLIIAALGLLTNSWFWWLYRKMTQEKYNQVIAGQEKLYRAKTCVDLCVVTALTSVAIAPNHPATQYIDAIGCVIVAFYLLYNGVDVLLKSKDAENHEHKDLF</sequence>
<feature type="domain" description="Cation efflux protein transmembrane" evidence="6">
    <location>
        <begin position="28"/>
        <end position="208"/>
    </location>
</feature>